<protein>
    <submittedName>
        <fullName evidence="1">Uncharacterized protein</fullName>
    </submittedName>
</protein>
<keyword evidence="2" id="KW-1185">Reference proteome</keyword>
<evidence type="ECO:0000313" key="1">
    <source>
        <dbReference type="EMBL" id="GGX93502.1"/>
    </source>
</evidence>
<accession>A0ABQ2YVH2</accession>
<sequence length="82" mass="8966">MERQRKAQFLVRETVTLDLRGGECGHLGHALSGGSLIVEMKQNGSHLSHHGHPCSVSRHRCRLRVTEVTGDSILAASRKGVI</sequence>
<organism evidence="1 2">
    <name type="scientific">Litchfieldella qijiaojingensis</name>
    <dbReference type="NCBI Taxonomy" id="980347"/>
    <lineage>
        <taxon>Bacteria</taxon>
        <taxon>Pseudomonadati</taxon>
        <taxon>Pseudomonadota</taxon>
        <taxon>Gammaproteobacteria</taxon>
        <taxon>Oceanospirillales</taxon>
        <taxon>Halomonadaceae</taxon>
        <taxon>Litchfieldella</taxon>
    </lineage>
</organism>
<name>A0ABQ2YVH2_9GAMM</name>
<dbReference type="EMBL" id="BMXS01000009">
    <property type="protein sequence ID" value="GGX93502.1"/>
    <property type="molecule type" value="Genomic_DNA"/>
</dbReference>
<comment type="caution">
    <text evidence="1">The sequence shown here is derived from an EMBL/GenBank/DDBJ whole genome shotgun (WGS) entry which is preliminary data.</text>
</comment>
<gene>
    <name evidence="1" type="ORF">GCM10007160_21360</name>
</gene>
<dbReference type="Proteomes" id="UP000653056">
    <property type="component" value="Unassembled WGS sequence"/>
</dbReference>
<reference evidence="2" key="1">
    <citation type="journal article" date="2019" name="Int. J. Syst. Evol. Microbiol.">
        <title>The Global Catalogue of Microorganisms (GCM) 10K type strain sequencing project: providing services to taxonomists for standard genome sequencing and annotation.</title>
        <authorList>
            <consortium name="The Broad Institute Genomics Platform"/>
            <consortium name="The Broad Institute Genome Sequencing Center for Infectious Disease"/>
            <person name="Wu L."/>
            <person name="Ma J."/>
        </authorList>
    </citation>
    <scope>NUCLEOTIDE SEQUENCE [LARGE SCALE GENOMIC DNA]</scope>
    <source>
        <strain evidence="2">KCTC 22228</strain>
    </source>
</reference>
<proteinExistence type="predicted"/>
<evidence type="ECO:0000313" key="2">
    <source>
        <dbReference type="Proteomes" id="UP000653056"/>
    </source>
</evidence>